<dbReference type="InterPro" id="IPR050983">
    <property type="entry name" value="GST_Omega/HSP26"/>
</dbReference>
<dbReference type="InterPro" id="IPR010987">
    <property type="entry name" value="Glutathione-S-Trfase_C-like"/>
</dbReference>
<evidence type="ECO:0000313" key="3">
    <source>
        <dbReference type="EMBL" id="MCP8898125.1"/>
    </source>
</evidence>
<evidence type="ECO:0000259" key="2">
    <source>
        <dbReference type="PROSITE" id="PS50405"/>
    </source>
</evidence>
<reference evidence="3" key="2">
    <citation type="submission" date="2023-01" db="EMBL/GenBank/DDBJ databases">
        <title>Gilvimarinus xylanilyticus HB14 isolated from Caulerpa lentillifera aquaculture base in Hainan, China.</title>
        <authorList>
            <person name="Zhang Y.-J."/>
        </authorList>
    </citation>
    <scope>NUCLEOTIDE SEQUENCE</scope>
    <source>
        <strain evidence="3">HB14</strain>
    </source>
</reference>
<dbReference type="AlphaFoldDB" id="A0A9X2KVK1"/>
<dbReference type="InterPro" id="IPR036249">
    <property type="entry name" value="Thioredoxin-like_sf"/>
</dbReference>
<dbReference type="Proteomes" id="UP001139319">
    <property type="component" value="Unassembled WGS sequence"/>
</dbReference>
<feature type="domain" description="GST N-terminal" evidence="1">
    <location>
        <begin position="4"/>
        <end position="83"/>
    </location>
</feature>
<sequence length="212" mass="24725">MNPVLPTLYSFRRCPYAIRARLGLLFAGISVELREVVLKHKPPQMLQISPKGTVPVLQLPNGSVIEESRDIMIWALEQGDPQGLLYGGARAEALIERNDSEFKHWLDRYKYFDRHPAMSQTEYRKRGEAFLQTLEQLLDKNSYLLGDRPSTPDIGVMPFVRQFAHVDRDVFYSLPYPHLQAWLKQWLEHSLFVRAMVKYQPWQEGEPKVLFP</sequence>
<proteinExistence type="predicted"/>
<dbReference type="PROSITE" id="PS50404">
    <property type="entry name" value="GST_NTER"/>
    <property type="match status" value="1"/>
</dbReference>
<accession>A0A9X2KVK1</accession>
<dbReference type="Gene3D" id="3.40.30.10">
    <property type="entry name" value="Glutaredoxin"/>
    <property type="match status" value="1"/>
</dbReference>
<dbReference type="Gene3D" id="1.20.1050.10">
    <property type="match status" value="1"/>
</dbReference>
<dbReference type="InterPro" id="IPR004045">
    <property type="entry name" value="Glutathione_S-Trfase_N"/>
</dbReference>
<keyword evidence="4" id="KW-1185">Reference proteome</keyword>
<dbReference type="RefSeq" id="WP_253966415.1">
    <property type="nucleotide sequence ID" value="NZ_JAMFTH010000001.1"/>
</dbReference>
<dbReference type="EMBL" id="JAMFTH010000001">
    <property type="protein sequence ID" value="MCP8898125.1"/>
    <property type="molecule type" value="Genomic_DNA"/>
</dbReference>
<gene>
    <name evidence="3" type="ORF">M6D89_02300</name>
</gene>
<dbReference type="PROSITE" id="PS50405">
    <property type="entry name" value="GST_CTER"/>
    <property type="match status" value="1"/>
</dbReference>
<dbReference type="Pfam" id="PF13417">
    <property type="entry name" value="GST_N_3"/>
    <property type="match status" value="1"/>
</dbReference>
<dbReference type="InterPro" id="IPR040079">
    <property type="entry name" value="Glutathione_S-Trfase"/>
</dbReference>
<dbReference type="Pfam" id="PF13410">
    <property type="entry name" value="GST_C_2"/>
    <property type="match status" value="1"/>
</dbReference>
<dbReference type="PANTHER" id="PTHR43968">
    <property type="match status" value="1"/>
</dbReference>
<dbReference type="CDD" id="cd03060">
    <property type="entry name" value="GST_N_Omega_like"/>
    <property type="match status" value="1"/>
</dbReference>
<feature type="domain" description="GST C-terminal" evidence="2">
    <location>
        <begin position="84"/>
        <end position="211"/>
    </location>
</feature>
<evidence type="ECO:0000259" key="1">
    <source>
        <dbReference type="PROSITE" id="PS50404"/>
    </source>
</evidence>
<reference evidence="3" key="1">
    <citation type="submission" date="2022-05" db="EMBL/GenBank/DDBJ databases">
        <authorList>
            <person name="Sun H.-N."/>
        </authorList>
    </citation>
    <scope>NUCLEOTIDE SEQUENCE</scope>
    <source>
        <strain evidence="3">HB14</strain>
    </source>
</reference>
<organism evidence="3 4">
    <name type="scientific">Gilvimarinus xylanilyticus</name>
    <dbReference type="NCBI Taxonomy" id="2944139"/>
    <lineage>
        <taxon>Bacteria</taxon>
        <taxon>Pseudomonadati</taxon>
        <taxon>Pseudomonadota</taxon>
        <taxon>Gammaproteobacteria</taxon>
        <taxon>Cellvibrionales</taxon>
        <taxon>Cellvibrionaceae</taxon>
        <taxon>Gilvimarinus</taxon>
    </lineage>
</organism>
<dbReference type="SUPFAM" id="SSF47616">
    <property type="entry name" value="GST C-terminal domain-like"/>
    <property type="match status" value="1"/>
</dbReference>
<comment type="caution">
    <text evidence="3">The sequence shown here is derived from an EMBL/GenBank/DDBJ whole genome shotgun (WGS) entry which is preliminary data.</text>
</comment>
<dbReference type="GO" id="GO:0005737">
    <property type="term" value="C:cytoplasm"/>
    <property type="evidence" value="ECO:0007669"/>
    <property type="project" value="TreeGrafter"/>
</dbReference>
<protein>
    <submittedName>
        <fullName evidence="3">Glutathione S-transferase</fullName>
    </submittedName>
</protein>
<evidence type="ECO:0000313" key="4">
    <source>
        <dbReference type="Proteomes" id="UP001139319"/>
    </source>
</evidence>
<dbReference type="SFLD" id="SFLDS00019">
    <property type="entry name" value="Glutathione_Transferase_(cytos"/>
    <property type="match status" value="1"/>
</dbReference>
<dbReference type="SUPFAM" id="SSF52833">
    <property type="entry name" value="Thioredoxin-like"/>
    <property type="match status" value="1"/>
</dbReference>
<dbReference type="InterPro" id="IPR036282">
    <property type="entry name" value="Glutathione-S-Trfase_C_sf"/>
</dbReference>
<dbReference type="PANTHER" id="PTHR43968:SF6">
    <property type="entry name" value="GLUTATHIONE S-TRANSFERASE OMEGA"/>
    <property type="match status" value="1"/>
</dbReference>
<name>A0A9X2KVK1_9GAMM</name>
<dbReference type="CDD" id="cd03196">
    <property type="entry name" value="GST_C_5"/>
    <property type="match status" value="1"/>
</dbReference>